<dbReference type="Pfam" id="PF18967">
    <property type="entry name" value="PycTM"/>
    <property type="match status" value="1"/>
</dbReference>
<feature type="transmembrane region" description="Helical" evidence="8">
    <location>
        <begin position="28"/>
        <end position="48"/>
    </location>
</feature>
<evidence type="ECO:0000256" key="7">
    <source>
        <dbReference type="ARBA" id="ARBA00023136"/>
    </source>
</evidence>
<evidence type="ECO:0000256" key="1">
    <source>
        <dbReference type="ARBA" id="ARBA00004236"/>
    </source>
</evidence>
<keyword evidence="2" id="KW-1003">Cell membrane</keyword>
<comment type="subcellular location">
    <subcellularLocation>
        <location evidence="1">Cell membrane</location>
    </subcellularLocation>
</comment>
<keyword evidence="5 8" id="KW-1133">Transmembrane helix</keyword>
<evidence type="ECO:0000259" key="9">
    <source>
        <dbReference type="Pfam" id="PF18967"/>
    </source>
</evidence>
<evidence type="ECO:0000256" key="3">
    <source>
        <dbReference type="ARBA" id="ARBA00022692"/>
    </source>
</evidence>
<feature type="domain" description="Pycsar effector protein" evidence="9">
    <location>
        <begin position="9"/>
        <end position="140"/>
    </location>
</feature>
<keyword evidence="7 8" id="KW-0472">Membrane</keyword>
<name>A0A451AA37_9GAMM</name>
<evidence type="ECO:0000256" key="6">
    <source>
        <dbReference type="ARBA" id="ARBA00023118"/>
    </source>
</evidence>
<keyword evidence="6" id="KW-0051">Antiviral defense</keyword>
<dbReference type="InterPro" id="IPR043760">
    <property type="entry name" value="PycTM_dom"/>
</dbReference>
<keyword evidence="3 8" id="KW-0812">Transmembrane</keyword>
<evidence type="ECO:0000256" key="8">
    <source>
        <dbReference type="SAM" id="Phobius"/>
    </source>
</evidence>
<gene>
    <name evidence="11" type="ORF">BECKTUN1418E_GA0071001_10886</name>
    <name evidence="10" type="ORF">BECKTUN1418F_GA0071002_10905</name>
</gene>
<evidence type="ECO:0000256" key="4">
    <source>
        <dbReference type="ARBA" id="ARBA00022741"/>
    </source>
</evidence>
<keyword evidence="4" id="KW-0547">Nucleotide-binding</keyword>
<sequence length="154" mass="16904">MDTETCRFLENILERAVDMVKYAEAKHVILIGFAGASIFGLSKLFISIDTTNIFFLTYCIAFVGFSGLAIVISLSSFIPILGKLLNTHRNDAARSVNPFYFGDAARRDPDTYMKTLEGALENQTELGANHLIAEEIIINACCSTDIVAPHSHAN</sequence>
<evidence type="ECO:0000256" key="2">
    <source>
        <dbReference type="ARBA" id="ARBA00022475"/>
    </source>
</evidence>
<dbReference type="EMBL" id="CAADFV010000088">
    <property type="protein sequence ID" value="VFK62879.1"/>
    <property type="molecule type" value="Genomic_DNA"/>
</dbReference>
<reference evidence="11" key="1">
    <citation type="submission" date="2019-02" db="EMBL/GenBank/DDBJ databases">
        <authorList>
            <person name="Gruber-Vodicka R. H."/>
            <person name="Seah K. B. B."/>
        </authorList>
    </citation>
    <scope>NUCLEOTIDE SEQUENCE</scope>
    <source>
        <strain evidence="11">BECK_BY2</strain>
        <strain evidence="10">BECK_BY3</strain>
    </source>
</reference>
<evidence type="ECO:0000256" key="5">
    <source>
        <dbReference type="ARBA" id="ARBA00022989"/>
    </source>
</evidence>
<evidence type="ECO:0000313" key="11">
    <source>
        <dbReference type="EMBL" id="VFK62879.1"/>
    </source>
</evidence>
<evidence type="ECO:0000313" key="10">
    <source>
        <dbReference type="EMBL" id="VFK56535.1"/>
    </source>
</evidence>
<accession>A0A451AA37</accession>
<organism evidence="11">
    <name type="scientific">Candidatus Kentrum sp. TUN</name>
    <dbReference type="NCBI Taxonomy" id="2126343"/>
    <lineage>
        <taxon>Bacteria</taxon>
        <taxon>Pseudomonadati</taxon>
        <taxon>Pseudomonadota</taxon>
        <taxon>Gammaproteobacteria</taxon>
        <taxon>Candidatus Kentrum</taxon>
    </lineage>
</organism>
<feature type="transmembrane region" description="Helical" evidence="8">
    <location>
        <begin position="54"/>
        <end position="81"/>
    </location>
</feature>
<dbReference type="EMBL" id="CAADFY010000090">
    <property type="protein sequence ID" value="VFK56535.1"/>
    <property type="molecule type" value="Genomic_DNA"/>
</dbReference>
<dbReference type="AlphaFoldDB" id="A0A451AA37"/>
<proteinExistence type="predicted"/>
<protein>
    <recommendedName>
        <fullName evidence="9">Pycsar effector protein domain-containing protein</fullName>
    </recommendedName>
</protein>